<gene>
    <name evidence="2" type="ORF">BS47DRAFT_84377</name>
</gene>
<accession>A0A9P6B830</accession>
<feature type="compositionally biased region" description="Polar residues" evidence="1">
    <location>
        <begin position="176"/>
        <end position="187"/>
    </location>
</feature>
<evidence type="ECO:0000313" key="3">
    <source>
        <dbReference type="Proteomes" id="UP000886523"/>
    </source>
</evidence>
<sequence length="423" mass="47666">MSAEHTSRRYQWDDRSFVSETPLCDAFVARQYQERYMPKLRTRRTEDTWTAQTFNEALWLNGIIEDLKKNNAINIVRQWLDIFCRTWLDRDASFLDVIDDSTIEGFIRTHWALHTKSESERTLAERMMKHLYGLLDGPENFGSRASPSKKRHRGNGGPSYDDKASKQHPNADGFLLTQQDASLTTGTIVPLPGESSKKKKRRKHAGPSHIPDVQKQDPKVETVLPPSHSRPLGPGAVVIPPIEAPTRKKRGRKPKQAKPFHDPPPLQQPRQAEMVPDTSQHISPTVRPPSLFPSNPIGVDISLDDDASLGWTNPPRPIPVPAAGRYPRSSSHAQNEDDNIRTPPSTGATLDVPPKGRKVLTTPHESDEMAPRKITPFSTDQTLTRPRFAKRLDKVAPLKQTQNQPDDRPILAAEPQIWAEVRS</sequence>
<keyword evidence="3" id="KW-1185">Reference proteome</keyword>
<feature type="compositionally biased region" description="Basic residues" evidence="1">
    <location>
        <begin position="247"/>
        <end position="258"/>
    </location>
</feature>
<feature type="compositionally biased region" description="Basic residues" evidence="1">
    <location>
        <begin position="197"/>
        <end position="206"/>
    </location>
</feature>
<proteinExistence type="predicted"/>
<name>A0A9P6B830_9AGAM</name>
<dbReference type="AlphaFoldDB" id="A0A9P6B830"/>
<evidence type="ECO:0000256" key="1">
    <source>
        <dbReference type="SAM" id="MobiDB-lite"/>
    </source>
</evidence>
<dbReference type="EMBL" id="MU128919">
    <property type="protein sequence ID" value="KAF9519254.1"/>
    <property type="molecule type" value="Genomic_DNA"/>
</dbReference>
<organism evidence="2 3">
    <name type="scientific">Hydnum rufescens UP504</name>
    <dbReference type="NCBI Taxonomy" id="1448309"/>
    <lineage>
        <taxon>Eukaryota</taxon>
        <taxon>Fungi</taxon>
        <taxon>Dikarya</taxon>
        <taxon>Basidiomycota</taxon>
        <taxon>Agaricomycotina</taxon>
        <taxon>Agaricomycetes</taxon>
        <taxon>Cantharellales</taxon>
        <taxon>Hydnaceae</taxon>
        <taxon>Hydnum</taxon>
    </lineage>
</organism>
<feature type="region of interest" description="Disordered" evidence="1">
    <location>
        <begin position="138"/>
        <end position="423"/>
    </location>
</feature>
<protein>
    <submittedName>
        <fullName evidence="2">Uncharacterized protein</fullName>
    </submittedName>
</protein>
<dbReference type="Proteomes" id="UP000886523">
    <property type="component" value="Unassembled WGS sequence"/>
</dbReference>
<comment type="caution">
    <text evidence="2">The sequence shown here is derived from an EMBL/GenBank/DDBJ whole genome shotgun (WGS) entry which is preliminary data.</text>
</comment>
<evidence type="ECO:0000313" key="2">
    <source>
        <dbReference type="EMBL" id="KAF9519254.1"/>
    </source>
</evidence>
<reference evidence="2" key="1">
    <citation type="journal article" date="2020" name="Nat. Commun.">
        <title>Large-scale genome sequencing of mycorrhizal fungi provides insights into the early evolution of symbiotic traits.</title>
        <authorList>
            <person name="Miyauchi S."/>
            <person name="Kiss E."/>
            <person name="Kuo A."/>
            <person name="Drula E."/>
            <person name="Kohler A."/>
            <person name="Sanchez-Garcia M."/>
            <person name="Morin E."/>
            <person name="Andreopoulos B."/>
            <person name="Barry K.W."/>
            <person name="Bonito G."/>
            <person name="Buee M."/>
            <person name="Carver A."/>
            <person name="Chen C."/>
            <person name="Cichocki N."/>
            <person name="Clum A."/>
            <person name="Culley D."/>
            <person name="Crous P.W."/>
            <person name="Fauchery L."/>
            <person name="Girlanda M."/>
            <person name="Hayes R.D."/>
            <person name="Keri Z."/>
            <person name="LaButti K."/>
            <person name="Lipzen A."/>
            <person name="Lombard V."/>
            <person name="Magnuson J."/>
            <person name="Maillard F."/>
            <person name="Murat C."/>
            <person name="Nolan M."/>
            <person name="Ohm R.A."/>
            <person name="Pangilinan J."/>
            <person name="Pereira M.F."/>
            <person name="Perotto S."/>
            <person name="Peter M."/>
            <person name="Pfister S."/>
            <person name="Riley R."/>
            <person name="Sitrit Y."/>
            <person name="Stielow J.B."/>
            <person name="Szollosi G."/>
            <person name="Zifcakova L."/>
            <person name="Stursova M."/>
            <person name="Spatafora J.W."/>
            <person name="Tedersoo L."/>
            <person name="Vaario L.M."/>
            <person name="Yamada A."/>
            <person name="Yan M."/>
            <person name="Wang P."/>
            <person name="Xu J."/>
            <person name="Bruns T."/>
            <person name="Baldrian P."/>
            <person name="Vilgalys R."/>
            <person name="Dunand C."/>
            <person name="Henrissat B."/>
            <person name="Grigoriev I.V."/>
            <person name="Hibbett D."/>
            <person name="Nagy L.G."/>
            <person name="Martin F.M."/>
        </authorList>
    </citation>
    <scope>NUCLEOTIDE SEQUENCE</scope>
    <source>
        <strain evidence="2">UP504</strain>
    </source>
</reference>